<dbReference type="Proteomes" id="UP001209570">
    <property type="component" value="Unassembled WGS sequence"/>
</dbReference>
<organism evidence="2 3">
    <name type="scientific">Pythium insidiosum</name>
    <name type="common">Pythiosis disease agent</name>
    <dbReference type="NCBI Taxonomy" id="114742"/>
    <lineage>
        <taxon>Eukaryota</taxon>
        <taxon>Sar</taxon>
        <taxon>Stramenopiles</taxon>
        <taxon>Oomycota</taxon>
        <taxon>Peronosporomycetes</taxon>
        <taxon>Pythiales</taxon>
        <taxon>Pythiaceae</taxon>
        <taxon>Pythium</taxon>
    </lineage>
</organism>
<gene>
    <name evidence="2" type="ORF">P43SY_006892</name>
</gene>
<comment type="caution">
    <text evidence="2">The sequence shown here is derived from an EMBL/GenBank/DDBJ whole genome shotgun (WGS) entry which is preliminary data.</text>
</comment>
<proteinExistence type="predicted"/>
<name>A0AAD5MH56_PYTIN</name>
<dbReference type="EMBL" id="JAKCXM010000020">
    <property type="protein sequence ID" value="KAJ0407574.1"/>
    <property type="molecule type" value="Genomic_DNA"/>
</dbReference>
<keyword evidence="3" id="KW-1185">Reference proteome</keyword>
<reference evidence="2" key="1">
    <citation type="submission" date="2021-12" db="EMBL/GenBank/DDBJ databases">
        <title>Prjna785345.</title>
        <authorList>
            <person name="Rujirawat T."/>
            <person name="Krajaejun T."/>
        </authorList>
    </citation>
    <scope>NUCLEOTIDE SEQUENCE</scope>
    <source>
        <strain evidence="2">Pi057C3</strain>
    </source>
</reference>
<sequence>MAVDTPPATPTDSTPPEGLPPSTGIPSLPRSDPGTEVGGATAESAADALATQARAGNLSRLAAIAPALDDHSVALNEVSREAYAETLPIVREVLSLLLPGEPRSTLLDVPTTPAQLPTDATGFRSLLAEPQRVFDELSDAFGWRQLDLPAKNTVESLVFATRHVALLAAWLAGLDTAGYAPATLA</sequence>
<dbReference type="AlphaFoldDB" id="A0AAD5MH56"/>
<feature type="region of interest" description="Disordered" evidence="1">
    <location>
        <begin position="1"/>
        <end position="43"/>
    </location>
</feature>
<evidence type="ECO:0000313" key="3">
    <source>
        <dbReference type="Proteomes" id="UP001209570"/>
    </source>
</evidence>
<protein>
    <submittedName>
        <fullName evidence="2">Uncharacterized protein</fullName>
    </submittedName>
</protein>
<evidence type="ECO:0000256" key="1">
    <source>
        <dbReference type="SAM" id="MobiDB-lite"/>
    </source>
</evidence>
<evidence type="ECO:0000313" key="2">
    <source>
        <dbReference type="EMBL" id="KAJ0407574.1"/>
    </source>
</evidence>
<feature type="compositionally biased region" description="Low complexity" evidence="1">
    <location>
        <begin position="1"/>
        <end position="16"/>
    </location>
</feature>
<accession>A0AAD5MH56</accession>